<dbReference type="GO" id="GO:0005737">
    <property type="term" value="C:cytoplasm"/>
    <property type="evidence" value="ECO:0007669"/>
    <property type="project" value="TreeGrafter"/>
</dbReference>
<dbReference type="GO" id="GO:0008677">
    <property type="term" value="F:2-dehydropantoate 2-reductase activity"/>
    <property type="evidence" value="ECO:0007669"/>
    <property type="project" value="UniProtKB-EC"/>
</dbReference>
<comment type="function">
    <text evidence="10">Catalyzes the NADPH-dependent reduction of ketopantoate into pantoic acid.</text>
</comment>
<comment type="catalytic activity">
    <reaction evidence="9 10">
        <text>(R)-pantoate + NADP(+) = 2-dehydropantoate + NADPH + H(+)</text>
        <dbReference type="Rhea" id="RHEA:16233"/>
        <dbReference type="ChEBI" id="CHEBI:11561"/>
        <dbReference type="ChEBI" id="CHEBI:15378"/>
        <dbReference type="ChEBI" id="CHEBI:15980"/>
        <dbReference type="ChEBI" id="CHEBI:57783"/>
        <dbReference type="ChEBI" id="CHEBI:58349"/>
        <dbReference type="EC" id="1.1.1.169"/>
    </reaction>
</comment>
<comment type="similarity">
    <text evidence="2 10">Belongs to the ketopantoate reductase family.</text>
</comment>
<dbReference type="EC" id="1.1.1.169" evidence="3 10"/>
<evidence type="ECO:0000313" key="14">
    <source>
        <dbReference type="Proteomes" id="UP000886687"/>
    </source>
</evidence>
<reference evidence="13" key="1">
    <citation type="journal article" date="2021" name="Proc. Natl. Acad. Sci. U.S.A.">
        <title>Global biogeography of chemosynthetic symbionts reveals both localized and globally distributed symbiont groups. .</title>
        <authorList>
            <person name="Osvatic J.T."/>
            <person name="Wilkins L.G.E."/>
            <person name="Leibrecht L."/>
            <person name="Leray M."/>
            <person name="Zauner S."/>
            <person name="Polzin J."/>
            <person name="Camacho Y."/>
            <person name="Gros O."/>
            <person name="van Gils J.A."/>
            <person name="Eisen J.A."/>
            <person name="Petersen J.M."/>
            <person name="Yuen B."/>
        </authorList>
    </citation>
    <scope>NUCLEOTIDE SEQUENCE</scope>
    <source>
        <strain evidence="13">MAGL173</strain>
    </source>
</reference>
<evidence type="ECO:0000256" key="4">
    <source>
        <dbReference type="ARBA" id="ARBA00019465"/>
    </source>
</evidence>
<dbReference type="Gene3D" id="3.40.50.720">
    <property type="entry name" value="NAD(P)-binding Rossmann-like Domain"/>
    <property type="match status" value="1"/>
</dbReference>
<dbReference type="FunFam" id="1.10.1040.10:FF:000017">
    <property type="entry name" value="2-dehydropantoate 2-reductase"/>
    <property type="match status" value="1"/>
</dbReference>
<dbReference type="SUPFAM" id="SSF51735">
    <property type="entry name" value="NAD(P)-binding Rossmann-fold domains"/>
    <property type="match status" value="1"/>
</dbReference>
<dbReference type="EMBL" id="JAEPDI010000012">
    <property type="protein sequence ID" value="MCG7940125.1"/>
    <property type="molecule type" value="Genomic_DNA"/>
</dbReference>
<evidence type="ECO:0000256" key="5">
    <source>
        <dbReference type="ARBA" id="ARBA00022655"/>
    </source>
</evidence>
<dbReference type="Pfam" id="PF02558">
    <property type="entry name" value="ApbA"/>
    <property type="match status" value="1"/>
</dbReference>
<evidence type="ECO:0000256" key="2">
    <source>
        <dbReference type="ARBA" id="ARBA00007870"/>
    </source>
</evidence>
<dbReference type="InterPro" id="IPR003710">
    <property type="entry name" value="ApbA"/>
</dbReference>
<dbReference type="GO" id="GO:0015940">
    <property type="term" value="P:pantothenate biosynthetic process"/>
    <property type="evidence" value="ECO:0007669"/>
    <property type="project" value="UniProtKB-KW"/>
</dbReference>
<gene>
    <name evidence="13" type="ORF">JAZ04_14900</name>
</gene>
<dbReference type="SUPFAM" id="SSF48179">
    <property type="entry name" value="6-phosphogluconate dehydrogenase C-terminal domain-like"/>
    <property type="match status" value="1"/>
</dbReference>
<dbReference type="PANTHER" id="PTHR21708">
    <property type="entry name" value="PROBABLE 2-DEHYDROPANTOATE 2-REDUCTASE"/>
    <property type="match status" value="1"/>
</dbReference>
<dbReference type="NCBIfam" id="TIGR00745">
    <property type="entry name" value="apbA_panE"/>
    <property type="match status" value="1"/>
</dbReference>
<evidence type="ECO:0000256" key="8">
    <source>
        <dbReference type="ARBA" id="ARBA00032024"/>
    </source>
</evidence>
<evidence type="ECO:0000259" key="12">
    <source>
        <dbReference type="Pfam" id="PF08546"/>
    </source>
</evidence>
<sequence>MRFLILGAGGIGGYYGARLQSAGHQVLYMARGEHLKALQNSGLSVYHPDLNFEAKVDAIDQQGLLDHYRADEFDLLIVTVKAGATASVMQNLQSWMSEAATPVLSLQNGVDNEITIAAHIGSERTIGGLAVRIGGHIIRPGVIEATGVAQVVMGAWKCAMDHPGTQQYLTSVADCFNRAGIPTTLSETIQKALWRKLLINNGVNPLSALTGLDTRSLTAHPVLTRTVYRLMEEVALAAEADGVDLQRSDIDEMYQLICQFDAIKTSMLVDREKGRPLELDAISGVVVERCSRLGKEAPISALVQALLQNQLKVGDR</sequence>
<dbReference type="Pfam" id="PF08546">
    <property type="entry name" value="ApbA_C"/>
    <property type="match status" value="1"/>
</dbReference>
<proteinExistence type="inferred from homology"/>
<dbReference type="InterPro" id="IPR013328">
    <property type="entry name" value="6PGD_dom2"/>
</dbReference>
<dbReference type="InterPro" id="IPR013752">
    <property type="entry name" value="KPA_reductase"/>
</dbReference>
<dbReference type="Gene3D" id="1.10.1040.10">
    <property type="entry name" value="N-(1-d-carboxylethyl)-l-norvaline Dehydrogenase, domain 2"/>
    <property type="match status" value="1"/>
</dbReference>
<organism evidence="13 14">
    <name type="scientific">Candidatus Thiodiazotropha lotti</name>
    <dbReference type="NCBI Taxonomy" id="2792787"/>
    <lineage>
        <taxon>Bacteria</taxon>
        <taxon>Pseudomonadati</taxon>
        <taxon>Pseudomonadota</taxon>
        <taxon>Gammaproteobacteria</taxon>
        <taxon>Chromatiales</taxon>
        <taxon>Sedimenticolaceae</taxon>
        <taxon>Candidatus Thiodiazotropha</taxon>
    </lineage>
</organism>
<keyword evidence="6 10" id="KW-0521">NADP</keyword>
<evidence type="ECO:0000256" key="6">
    <source>
        <dbReference type="ARBA" id="ARBA00022857"/>
    </source>
</evidence>
<evidence type="ECO:0000256" key="10">
    <source>
        <dbReference type="RuleBase" id="RU362068"/>
    </source>
</evidence>
<feature type="domain" description="Ketopantoate reductase C-terminal" evidence="12">
    <location>
        <begin position="189"/>
        <end position="308"/>
    </location>
</feature>
<name>A0A9E4K7E8_9GAMM</name>
<dbReference type="AlphaFoldDB" id="A0A9E4K7E8"/>
<protein>
    <recommendedName>
        <fullName evidence="4 10">2-dehydropantoate 2-reductase</fullName>
        <ecNumber evidence="3 10">1.1.1.169</ecNumber>
    </recommendedName>
    <alternativeName>
        <fullName evidence="8 10">Ketopantoate reductase</fullName>
    </alternativeName>
</protein>
<comment type="pathway">
    <text evidence="1 10">Cofactor biosynthesis; (R)-pantothenate biosynthesis; (R)-pantoate from 3-methyl-2-oxobutanoate: step 2/2.</text>
</comment>
<evidence type="ECO:0000256" key="1">
    <source>
        <dbReference type="ARBA" id="ARBA00004994"/>
    </source>
</evidence>
<feature type="domain" description="Ketopantoate reductase N-terminal" evidence="11">
    <location>
        <begin position="4"/>
        <end position="156"/>
    </location>
</feature>
<evidence type="ECO:0000259" key="11">
    <source>
        <dbReference type="Pfam" id="PF02558"/>
    </source>
</evidence>
<dbReference type="InterPro" id="IPR008927">
    <property type="entry name" value="6-PGluconate_DH-like_C_sf"/>
</dbReference>
<evidence type="ECO:0000256" key="7">
    <source>
        <dbReference type="ARBA" id="ARBA00023002"/>
    </source>
</evidence>
<dbReference type="PANTHER" id="PTHR21708:SF26">
    <property type="entry name" value="2-DEHYDROPANTOATE 2-REDUCTASE"/>
    <property type="match status" value="1"/>
</dbReference>
<keyword evidence="7 10" id="KW-0560">Oxidoreductase</keyword>
<dbReference type="InterPro" id="IPR013332">
    <property type="entry name" value="KPR_N"/>
</dbReference>
<evidence type="ECO:0000256" key="9">
    <source>
        <dbReference type="ARBA" id="ARBA00048793"/>
    </source>
</evidence>
<evidence type="ECO:0000256" key="3">
    <source>
        <dbReference type="ARBA" id="ARBA00013014"/>
    </source>
</evidence>
<comment type="caution">
    <text evidence="13">The sequence shown here is derived from an EMBL/GenBank/DDBJ whole genome shotgun (WGS) entry which is preliminary data.</text>
</comment>
<accession>A0A9E4K7E8</accession>
<dbReference type="InterPro" id="IPR036291">
    <property type="entry name" value="NAD(P)-bd_dom_sf"/>
</dbReference>
<keyword evidence="5 10" id="KW-0566">Pantothenate biosynthesis</keyword>
<evidence type="ECO:0000313" key="13">
    <source>
        <dbReference type="EMBL" id="MCG7940125.1"/>
    </source>
</evidence>
<dbReference type="Proteomes" id="UP000886687">
    <property type="component" value="Unassembled WGS sequence"/>
</dbReference>
<dbReference type="InterPro" id="IPR051402">
    <property type="entry name" value="KPR-Related"/>
</dbReference>